<gene>
    <name evidence="2" type="ORF">C1SCF055_LOCUS29312</name>
</gene>
<keyword evidence="3" id="KW-0067">ATP-binding</keyword>
<proteinExistence type="predicted"/>
<dbReference type="Pfam" id="PF13245">
    <property type="entry name" value="AAA_19"/>
    <property type="match status" value="1"/>
</dbReference>
<reference evidence="2" key="1">
    <citation type="submission" date="2022-10" db="EMBL/GenBank/DDBJ databases">
        <authorList>
            <person name="Chen Y."/>
            <person name="Dougan E. K."/>
            <person name="Chan C."/>
            <person name="Rhodes N."/>
            <person name="Thang M."/>
        </authorList>
    </citation>
    <scope>NUCLEOTIDE SEQUENCE</scope>
</reference>
<dbReference type="CDD" id="cd17934">
    <property type="entry name" value="DEXXQc_Upf1-like"/>
    <property type="match status" value="1"/>
</dbReference>
<keyword evidence="3" id="KW-0547">Nucleotide-binding</keyword>
<dbReference type="EMBL" id="CAMXCT030003268">
    <property type="protein sequence ID" value="CAL4790754.1"/>
    <property type="molecule type" value="Genomic_DNA"/>
</dbReference>
<dbReference type="PANTHER" id="PTHR10887">
    <property type="entry name" value="DNA2/NAM7 HELICASE FAMILY"/>
    <property type="match status" value="1"/>
</dbReference>
<evidence type="ECO:0000313" key="4">
    <source>
        <dbReference type="Proteomes" id="UP001152797"/>
    </source>
</evidence>
<dbReference type="InterPro" id="IPR047187">
    <property type="entry name" value="SF1_C_Upf1"/>
</dbReference>
<evidence type="ECO:0000313" key="2">
    <source>
        <dbReference type="EMBL" id="CAI4003442.1"/>
    </source>
</evidence>
<organism evidence="2">
    <name type="scientific">Cladocopium goreaui</name>
    <dbReference type="NCBI Taxonomy" id="2562237"/>
    <lineage>
        <taxon>Eukaryota</taxon>
        <taxon>Sar</taxon>
        <taxon>Alveolata</taxon>
        <taxon>Dinophyceae</taxon>
        <taxon>Suessiales</taxon>
        <taxon>Symbiodiniaceae</taxon>
        <taxon>Cladocopium</taxon>
    </lineage>
</organism>
<dbReference type="AlphaFoldDB" id="A0A9P1D320"/>
<name>A0A9P1D320_9DINO</name>
<dbReference type="Gene3D" id="3.40.50.300">
    <property type="entry name" value="P-loop containing nucleotide triphosphate hydrolases"/>
    <property type="match status" value="2"/>
</dbReference>
<dbReference type="Proteomes" id="UP001152797">
    <property type="component" value="Unassembled WGS sequence"/>
</dbReference>
<dbReference type="Pfam" id="PF13087">
    <property type="entry name" value="AAA_12"/>
    <property type="match status" value="1"/>
</dbReference>
<evidence type="ECO:0000313" key="3">
    <source>
        <dbReference type="EMBL" id="CAL4790754.1"/>
    </source>
</evidence>
<reference evidence="3 4" key="2">
    <citation type="submission" date="2024-05" db="EMBL/GenBank/DDBJ databases">
        <authorList>
            <person name="Chen Y."/>
            <person name="Shah S."/>
            <person name="Dougan E. K."/>
            <person name="Thang M."/>
            <person name="Chan C."/>
        </authorList>
    </citation>
    <scope>NUCLEOTIDE SEQUENCE [LARGE SCALE GENOMIC DNA]</scope>
</reference>
<dbReference type="GO" id="GO:0004386">
    <property type="term" value="F:helicase activity"/>
    <property type="evidence" value="ECO:0007669"/>
    <property type="project" value="UniProtKB-KW"/>
</dbReference>
<dbReference type="EMBL" id="CAMXCT020003268">
    <property type="protein sequence ID" value="CAL1156817.1"/>
    <property type="molecule type" value="Genomic_DNA"/>
</dbReference>
<protein>
    <submittedName>
        <fullName evidence="3">Helicase MOV-10</fullName>
    </submittedName>
</protein>
<accession>A0A9P1D320</accession>
<dbReference type="InterPro" id="IPR027417">
    <property type="entry name" value="P-loop_NTPase"/>
</dbReference>
<dbReference type="InterPro" id="IPR045055">
    <property type="entry name" value="DNA2/NAM7-like"/>
</dbReference>
<sequence length="1109" mass="124235">MSDVAGLCSNTAECMTDFHVNLYALSPFIVHMLLRQQCSPPTSDKTIQEASHGIQMDILRTKFSTENSWDMKEGDLSRDALLPRIVSGEFHVIFNPVAFHECHGVPYEGRADLLHRIMNGSQHQYMVKVVASTKALRPQIVMKALFCHHVLSLMLGKDSGKLHKTVAVVLSDASESEIDTGDHQKVLESQCAELRKLWKSSETPKPSGQDLRLSRNFARIAYRRLLDEDSIELISFLKPNQKRQMRKRGLGTLSALRRATFEQMKDFMSEKVFHRAHRHAKLLVDETKDFCHVEGNHHPLREDLKSVIGPSPLVADVIAGPEPSLNTFLLGHRDGRCEIFHSQDVHLFVQKIMACTEVYYFGTEVYSQILQYCLVVNRADLAGRIVEGIFLRSWIDLQQRLAGSLCNKSGESLEDFCANLTSISTDVLDTLYTLPFLVECSRSPRLPANQQQDVETKLQTRAGWKIDALQQLALWCQRNLRASQGLPSAAGNPFVKDLLGVCQKFQRGISSLNQGGWPDDVWRMAQKWPDYYKHDLFWKLMDAIELFASSEDEWTAHVLCLSGLERARDDVRPRVSREGRFEVVALELEYLWKLDQETTIKEKDEVFIKEDPSLKGKVVKIENFGVGSSKVVLLFDTKFRKNDNLMNLLQPGLKRISIMQGQFSLLNGENIMTRAVEQELLEIASLPWTYLQPSFRHFLLRQPVSASPIEEANAEEKVRNLQDQYFIIQGPPGTGKTYTSAKLIQHLRLNSRSAKIIVSSNSHRAIRNLLSTISAFQLPVAKVLGNDETPEELRAEGISSVQNEKMIGFPIGAAVLGGTASLLMKLVGNCEYLFVDEAGQVTMELLAVLARKAQNLLLVGDQQQLPPPVSQKLVMTKAGGMSCLEYFTQGAACIDNHCGLFLPTTYRMSAQLTQVISHNFYADSLRAFVKNAGNRVVFKQRGLLQVDSGAEFISVDHEGNLQSSQEECEIVRSVVEQLLLCDVVLDEARLRSLTPADIIIVCPYNAQVVMIRSVLARSPNPMAKQIRVGSVDLFQGQQAAVAITSLGSSSGVGGRLLFVLDPKRTNVALSRARALSIMVGSPTLGKCRVETGEEMEIQNRFVKWVNHGF</sequence>
<dbReference type="EMBL" id="CAMXCT010003268">
    <property type="protein sequence ID" value="CAI4003442.1"/>
    <property type="molecule type" value="Genomic_DNA"/>
</dbReference>
<dbReference type="OrthoDB" id="6513042at2759"/>
<dbReference type="CDD" id="cd18808">
    <property type="entry name" value="SF1_C_Upf1"/>
    <property type="match status" value="1"/>
</dbReference>
<dbReference type="InterPro" id="IPR041679">
    <property type="entry name" value="DNA2/NAM7-like_C"/>
</dbReference>
<keyword evidence="4" id="KW-1185">Reference proteome</keyword>
<keyword evidence="3" id="KW-0378">Hydrolase</keyword>
<evidence type="ECO:0000259" key="1">
    <source>
        <dbReference type="Pfam" id="PF13087"/>
    </source>
</evidence>
<comment type="caution">
    <text evidence="2">The sequence shown here is derived from an EMBL/GenBank/DDBJ whole genome shotgun (WGS) entry which is preliminary data.</text>
</comment>
<feature type="domain" description="DNA2/NAM7 helicase-like C-terminal" evidence="1">
    <location>
        <begin position="896"/>
        <end position="1081"/>
    </location>
</feature>
<dbReference type="SUPFAM" id="SSF52540">
    <property type="entry name" value="P-loop containing nucleoside triphosphate hydrolases"/>
    <property type="match status" value="1"/>
</dbReference>
<dbReference type="PANTHER" id="PTHR10887:SF495">
    <property type="entry name" value="HELICASE SENATAXIN ISOFORM X1-RELATED"/>
    <property type="match status" value="1"/>
</dbReference>
<keyword evidence="3" id="KW-0347">Helicase</keyword>